<evidence type="ECO:0000313" key="1">
    <source>
        <dbReference type="EMBL" id="KAF4415497.1"/>
    </source>
</evidence>
<keyword evidence="2" id="KW-1185">Reference proteome</keyword>
<gene>
    <name evidence="1" type="ORF">FACUT_13358</name>
</gene>
<dbReference type="AlphaFoldDB" id="A0A8H4J9D8"/>
<name>A0A8H4J9D8_9HYPO</name>
<accession>A0A8H4J9D8</accession>
<evidence type="ECO:0000313" key="2">
    <source>
        <dbReference type="Proteomes" id="UP000536711"/>
    </source>
</evidence>
<protein>
    <submittedName>
        <fullName evidence="1">Uncharacterized protein</fullName>
    </submittedName>
</protein>
<dbReference type="Proteomes" id="UP000536711">
    <property type="component" value="Unassembled WGS sequence"/>
</dbReference>
<dbReference type="OrthoDB" id="5086500at2759"/>
<proteinExistence type="predicted"/>
<comment type="caution">
    <text evidence="1">The sequence shown here is derived from an EMBL/GenBank/DDBJ whole genome shotgun (WGS) entry which is preliminary data.</text>
</comment>
<sequence>MFNVRSRATCGVGPCLQRPSLVEVGLKTATLCKNAYSTGKPDPELNVYAQNLTVTALNLTQSLEVSQQPLNLEDARLLTLARSCQDAEDEWRKKTPARFLSQQQPQKRDRLGAVFQGIIDKPEIDRLGSQLQKAKDSLETDLLVGIFKSLNVSKVQANDLQDKLRDLLQATSTSEKKLHELV</sequence>
<dbReference type="EMBL" id="JAADJF010000543">
    <property type="protein sequence ID" value="KAF4415497.1"/>
    <property type="molecule type" value="Genomic_DNA"/>
</dbReference>
<organism evidence="1 2">
    <name type="scientific">Fusarium acutatum</name>
    <dbReference type="NCBI Taxonomy" id="78861"/>
    <lineage>
        <taxon>Eukaryota</taxon>
        <taxon>Fungi</taxon>
        <taxon>Dikarya</taxon>
        <taxon>Ascomycota</taxon>
        <taxon>Pezizomycotina</taxon>
        <taxon>Sordariomycetes</taxon>
        <taxon>Hypocreomycetidae</taxon>
        <taxon>Hypocreales</taxon>
        <taxon>Nectriaceae</taxon>
        <taxon>Fusarium</taxon>
        <taxon>Fusarium fujikuroi species complex</taxon>
    </lineage>
</organism>
<reference evidence="1 2" key="1">
    <citation type="submission" date="2020-01" db="EMBL/GenBank/DDBJ databases">
        <title>Identification and distribution of gene clusters putatively required for synthesis of sphingolipid metabolism inhibitors in phylogenetically diverse species of the filamentous fungus Fusarium.</title>
        <authorList>
            <person name="Kim H.-S."/>
            <person name="Busman M."/>
            <person name="Brown D.W."/>
            <person name="Divon H."/>
            <person name="Uhlig S."/>
            <person name="Proctor R.H."/>
        </authorList>
    </citation>
    <scope>NUCLEOTIDE SEQUENCE [LARGE SCALE GENOMIC DNA]</scope>
    <source>
        <strain evidence="1 2">NRRL 13308</strain>
    </source>
</reference>